<proteinExistence type="inferred from homology"/>
<evidence type="ECO:0000256" key="10">
    <source>
        <dbReference type="ARBA" id="ARBA00023229"/>
    </source>
</evidence>
<feature type="region of interest" description="Disordered" evidence="12">
    <location>
        <begin position="254"/>
        <end position="335"/>
    </location>
</feature>
<dbReference type="InterPro" id="IPR009023">
    <property type="entry name" value="HMG_CoA_Rdtase_NAD(P)-bd_sf"/>
</dbReference>
<protein>
    <recommendedName>
        <fullName evidence="11">3-hydroxy-3-methylglutaryl coenzyme A reductase</fullName>
        <shortName evidence="11">HMG-CoA reductase</shortName>
        <ecNumber evidence="11">1.1.1.34</ecNumber>
    </recommendedName>
</protein>
<evidence type="ECO:0000256" key="9">
    <source>
        <dbReference type="ARBA" id="ARBA00023136"/>
    </source>
</evidence>
<dbReference type="SUPFAM" id="SSF56542">
    <property type="entry name" value="Substrate-binding domain of HMG-CoA reductase"/>
    <property type="match status" value="1"/>
</dbReference>
<dbReference type="PRINTS" id="PR00071">
    <property type="entry name" value="HMGCOARDTASE"/>
</dbReference>
<keyword evidence="5 11" id="KW-0256">Endoplasmic reticulum</keyword>
<keyword evidence="6 11" id="KW-0521">NADP</keyword>
<dbReference type="FunFam" id="3.30.70.420:FF:000001">
    <property type="entry name" value="3-hydroxy-3-methylglutaryl coenzyme A reductase"/>
    <property type="match status" value="1"/>
</dbReference>
<dbReference type="InterPro" id="IPR009029">
    <property type="entry name" value="HMG_CoA_Rdtase_sub-bd_dom_sf"/>
</dbReference>
<comment type="pathway">
    <text evidence="2 11">Metabolic intermediate biosynthesis; (R)-mevalonate biosynthesis; (R)-mevalonate from acetyl-CoA: step 3/3.</text>
</comment>
<comment type="catalytic activity">
    <reaction evidence="11">
        <text>(R)-mevalonate + 2 NADP(+) + CoA = (3S)-3-hydroxy-3-methylglutaryl-CoA + 2 NADPH + 2 H(+)</text>
        <dbReference type="Rhea" id="RHEA:15989"/>
        <dbReference type="ChEBI" id="CHEBI:15378"/>
        <dbReference type="ChEBI" id="CHEBI:36464"/>
        <dbReference type="ChEBI" id="CHEBI:43074"/>
        <dbReference type="ChEBI" id="CHEBI:57287"/>
        <dbReference type="ChEBI" id="CHEBI:57783"/>
        <dbReference type="ChEBI" id="CHEBI:58349"/>
        <dbReference type="EC" id="1.1.1.34"/>
    </reaction>
</comment>
<dbReference type="FunFam" id="3.90.770.10:FF:000001">
    <property type="entry name" value="3-hydroxy-3-methylglutaryl coenzyme A reductase"/>
    <property type="match status" value="1"/>
</dbReference>
<gene>
    <name evidence="13" type="ORF">Fcan01_02574</name>
</gene>
<organism evidence="13 14">
    <name type="scientific">Folsomia candida</name>
    <name type="common">Springtail</name>
    <dbReference type="NCBI Taxonomy" id="158441"/>
    <lineage>
        <taxon>Eukaryota</taxon>
        <taxon>Metazoa</taxon>
        <taxon>Ecdysozoa</taxon>
        <taxon>Arthropoda</taxon>
        <taxon>Hexapoda</taxon>
        <taxon>Collembola</taxon>
        <taxon>Entomobryomorpha</taxon>
        <taxon>Isotomoidea</taxon>
        <taxon>Isotomidae</taxon>
        <taxon>Proisotominae</taxon>
        <taxon>Folsomia</taxon>
    </lineage>
</organism>
<dbReference type="InterPro" id="IPR002202">
    <property type="entry name" value="HMG_CoA_Rdtase"/>
</dbReference>
<comment type="similarity">
    <text evidence="3 11">Belongs to the HMG-CoA reductase family.</text>
</comment>
<dbReference type="InterPro" id="IPR023076">
    <property type="entry name" value="HMG_CoA_Rdtase_CS"/>
</dbReference>
<dbReference type="GO" id="GO:0005789">
    <property type="term" value="C:endoplasmic reticulum membrane"/>
    <property type="evidence" value="ECO:0007669"/>
    <property type="project" value="UniProtKB-SubCell"/>
</dbReference>
<evidence type="ECO:0000256" key="6">
    <source>
        <dbReference type="ARBA" id="ARBA00022857"/>
    </source>
</evidence>
<keyword evidence="8 11" id="KW-0560">Oxidoreductase</keyword>
<dbReference type="Pfam" id="PF00368">
    <property type="entry name" value="HMG-CoA_red"/>
    <property type="match status" value="1"/>
</dbReference>
<dbReference type="UniPathway" id="UPA00058">
    <property type="reaction ID" value="UER00103"/>
</dbReference>
<evidence type="ECO:0000256" key="2">
    <source>
        <dbReference type="ARBA" id="ARBA00005084"/>
    </source>
</evidence>
<evidence type="ECO:0000313" key="13">
    <source>
        <dbReference type="EMBL" id="OXA63238.1"/>
    </source>
</evidence>
<dbReference type="PROSITE" id="PS50065">
    <property type="entry name" value="HMG_COA_REDUCTASE_4"/>
    <property type="match status" value="1"/>
</dbReference>
<dbReference type="PROSITE" id="PS01192">
    <property type="entry name" value="HMG_COA_REDUCTASE_3"/>
    <property type="match status" value="1"/>
</dbReference>
<dbReference type="Proteomes" id="UP000198287">
    <property type="component" value="Unassembled WGS sequence"/>
</dbReference>
<dbReference type="Gene3D" id="3.90.770.10">
    <property type="entry name" value="3-hydroxy-3-methylglutaryl-coenzyme A Reductase, Chain A, domain 2"/>
    <property type="match status" value="1"/>
</dbReference>
<keyword evidence="14" id="KW-1185">Reference proteome</keyword>
<comment type="subcellular location">
    <subcellularLocation>
        <location evidence="1 11">Endoplasmic reticulum membrane</location>
        <topology evidence="1 11">Multi-pass membrane protein</topology>
    </subcellularLocation>
</comment>
<feature type="transmembrane region" description="Helical" evidence="11">
    <location>
        <begin position="138"/>
        <end position="161"/>
    </location>
</feature>
<dbReference type="FunFam" id="1.10.3270.10:FF:000001">
    <property type="entry name" value="3-hydroxy-3-methylglutaryl coenzyme A reductase"/>
    <property type="match status" value="1"/>
</dbReference>
<dbReference type="PANTHER" id="PTHR10572:SF24">
    <property type="entry name" value="3-HYDROXY-3-METHYLGLUTARYL-COENZYME A REDUCTASE"/>
    <property type="match status" value="1"/>
</dbReference>
<keyword evidence="4 11" id="KW-0812">Transmembrane</keyword>
<dbReference type="EMBL" id="LNIX01000001">
    <property type="protein sequence ID" value="OXA63238.1"/>
    <property type="molecule type" value="Genomic_DNA"/>
</dbReference>
<evidence type="ECO:0000256" key="3">
    <source>
        <dbReference type="ARBA" id="ARBA00007661"/>
    </source>
</evidence>
<dbReference type="PANTHER" id="PTHR10572">
    <property type="entry name" value="3-HYDROXY-3-METHYLGLUTARYL-COENZYME A REDUCTASE"/>
    <property type="match status" value="1"/>
</dbReference>
<dbReference type="GO" id="GO:0015936">
    <property type="term" value="P:coenzyme A metabolic process"/>
    <property type="evidence" value="ECO:0007669"/>
    <property type="project" value="InterPro"/>
</dbReference>
<dbReference type="SUPFAM" id="SSF55035">
    <property type="entry name" value="NAD-binding domain of HMG-CoA reductase"/>
    <property type="match status" value="1"/>
</dbReference>
<comment type="caution">
    <text evidence="13">The sequence shown here is derived from an EMBL/GenBank/DDBJ whole genome shotgun (WGS) entry which is preliminary data.</text>
</comment>
<dbReference type="InterPro" id="IPR023074">
    <property type="entry name" value="HMG_CoA_Rdtase_cat_sf"/>
</dbReference>
<dbReference type="PROSITE" id="PS00318">
    <property type="entry name" value="HMG_COA_REDUCTASE_2"/>
    <property type="match status" value="1"/>
</dbReference>
<comment type="caution">
    <text evidence="11">Lacks conserved residue(s) required for the propagation of feature annotation.</text>
</comment>
<accession>A0A226F177</accession>
<evidence type="ECO:0000256" key="12">
    <source>
        <dbReference type="SAM" id="MobiDB-lite"/>
    </source>
</evidence>
<evidence type="ECO:0000256" key="5">
    <source>
        <dbReference type="ARBA" id="ARBA00022824"/>
    </source>
</evidence>
<name>A0A226F177_FOLCA</name>
<dbReference type="InterPro" id="IPR023282">
    <property type="entry name" value="HMG_CoA_Rdtase_N"/>
</dbReference>
<dbReference type="CDD" id="cd00643">
    <property type="entry name" value="HMG-CoA_reductase_classI"/>
    <property type="match status" value="1"/>
</dbReference>
<evidence type="ECO:0000256" key="8">
    <source>
        <dbReference type="ARBA" id="ARBA00023002"/>
    </source>
</evidence>
<dbReference type="InterPro" id="IPR004554">
    <property type="entry name" value="HMG_CoA_Rdtase_eu_arc"/>
</dbReference>
<dbReference type="Gene3D" id="1.10.3270.10">
    <property type="entry name" value="HMGR, N-terminal domain"/>
    <property type="match status" value="1"/>
</dbReference>
<dbReference type="GO" id="GO:0016126">
    <property type="term" value="P:sterol biosynthetic process"/>
    <property type="evidence" value="ECO:0007669"/>
    <property type="project" value="TreeGrafter"/>
</dbReference>
<dbReference type="EC" id="1.1.1.34" evidence="11"/>
<evidence type="ECO:0000256" key="4">
    <source>
        <dbReference type="ARBA" id="ARBA00022692"/>
    </source>
</evidence>
<reference evidence="13 14" key="1">
    <citation type="submission" date="2015-12" db="EMBL/GenBank/DDBJ databases">
        <title>The genome of Folsomia candida.</title>
        <authorList>
            <person name="Faddeeva A."/>
            <person name="Derks M.F."/>
            <person name="Anvar Y."/>
            <person name="Smit S."/>
            <person name="Van Straalen N."/>
            <person name="Roelofs D."/>
        </authorList>
    </citation>
    <scope>NUCLEOTIDE SEQUENCE [LARGE SCALE GENOMIC DNA]</scope>
    <source>
        <strain evidence="13 14">VU population</strain>
        <tissue evidence="13">Whole body</tissue>
    </source>
</reference>
<sequence>MRRNSVTQRKISDGGQVRGFSVNSYKRCVAGGGGRRRKSSATSMRTSISRKISSCTSPYTSNFGLRGLFLILLVYSGRWTNFSKSAASGSDMASHSSGDELTFLGQDGHFDLRQDSRMFSFRNDHGTASIYPQGFIRWFTISLSLVVTLILITCLAIHYFLVGNKDKFMSKFSLADTTTFSTTTTGLFQLLLGGFASDKQKAVKGEIVQRPVNFQQRFARTTGISLTIPISTITPPDSSVATVLDQPITATKMPLPKFLTPRPQEDYENNNSKIHTPDPGYSSTTPSDTHSGSVSPIGFSIGDASDSESDPDDVAKPHDEDRRHSSDSIRAQTLETGLKDLNIEVNIEQPPRSIEECALIYKSDDGAKLLTDAEVIALVNAKHIPAYQLEKAVEDPERGVNIRRKLLALSGEQYFNEGLPFQNYDYSKVMGACCENVVGYIPIPVGVAGPFVVDDQSYYIPMATTEGCLVASTNRGCRALVNGVQTKVVGDGISRAPVVRFPTAMKASAAMLWLNENDNFAIIKDSFDSSSRFARLTNIHCRIAGRFLFIRFVAKTGDAMGMNMISKGTEIALNKLQQFHPDMEVLALSGNVCTDKKPAAINWLQGRGKSVVAEAVVPAHIVENVLKTSTAALVEVNVAKNLVGSAMAGSIGGFNAHAANIVTAIYIATGQDPAQNVGSSNCITLMEPWGVGGRDLHISCSMPSIEVGTVGGGTFLDAQSACLDMLGVKGANENAGLNSQTLARLVCATVLAGELSLISALSAGHLVRSHLKHNRSTASFNGSVTPIGSHVNLNFDKKQNSLCPDSGSVQPPCSLAIKAQAEELKQQNNKPLTSRRSPSRSPTFTKRNPPVASRIKSSMEFLAGPDCKQT</sequence>
<keyword evidence="10" id="KW-0414">Isoprene biosynthesis</keyword>
<feature type="compositionally biased region" description="Basic and acidic residues" evidence="12">
    <location>
        <begin position="313"/>
        <end position="327"/>
    </location>
</feature>
<dbReference type="NCBIfam" id="TIGR00533">
    <property type="entry name" value="HMG_CoA_R_NADP"/>
    <property type="match status" value="1"/>
</dbReference>
<dbReference type="GO" id="GO:0005778">
    <property type="term" value="C:peroxisomal membrane"/>
    <property type="evidence" value="ECO:0007669"/>
    <property type="project" value="TreeGrafter"/>
</dbReference>
<dbReference type="STRING" id="158441.A0A226F177"/>
<dbReference type="Gene3D" id="3.30.70.420">
    <property type="entry name" value="Hydroxymethylglutaryl-CoA reductase, class I/II, NAD/NADP-binding domain"/>
    <property type="match status" value="1"/>
</dbReference>
<dbReference type="OrthoDB" id="310654at2759"/>
<feature type="compositionally biased region" description="Polar residues" evidence="12">
    <location>
        <begin position="281"/>
        <end position="294"/>
    </location>
</feature>
<dbReference type="PROSITE" id="PS00066">
    <property type="entry name" value="HMG_COA_REDUCTASE_1"/>
    <property type="match status" value="1"/>
</dbReference>
<dbReference type="GO" id="GO:0004420">
    <property type="term" value="F:hydroxymethylglutaryl-CoA reductase (NADPH) activity"/>
    <property type="evidence" value="ECO:0007669"/>
    <property type="project" value="UniProtKB-EC"/>
</dbReference>
<keyword evidence="7 11" id="KW-1133">Transmembrane helix</keyword>
<evidence type="ECO:0000256" key="11">
    <source>
        <dbReference type="RuleBase" id="RU361219"/>
    </source>
</evidence>
<evidence type="ECO:0000256" key="7">
    <source>
        <dbReference type="ARBA" id="ARBA00022989"/>
    </source>
</evidence>
<evidence type="ECO:0000256" key="1">
    <source>
        <dbReference type="ARBA" id="ARBA00004477"/>
    </source>
</evidence>
<dbReference type="AlphaFoldDB" id="A0A226F177"/>
<dbReference type="GO" id="GO:0008299">
    <property type="term" value="P:isoprenoid biosynthetic process"/>
    <property type="evidence" value="ECO:0007669"/>
    <property type="project" value="UniProtKB-KW"/>
</dbReference>
<feature type="region of interest" description="Disordered" evidence="12">
    <location>
        <begin position="824"/>
        <end position="870"/>
    </location>
</feature>
<keyword evidence="9 11" id="KW-0472">Membrane</keyword>
<evidence type="ECO:0000313" key="14">
    <source>
        <dbReference type="Proteomes" id="UP000198287"/>
    </source>
</evidence>